<feature type="compositionally biased region" description="Polar residues" evidence="3">
    <location>
        <begin position="123"/>
        <end position="142"/>
    </location>
</feature>
<feature type="domain" description="Transcription factor CBF/NF-Y/archaeal histone" evidence="4">
    <location>
        <begin position="19"/>
        <end position="84"/>
    </location>
</feature>
<evidence type="ECO:0000313" key="5">
    <source>
        <dbReference type="EMBL" id="OCL01304.1"/>
    </source>
</evidence>
<organism evidence="5 6">
    <name type="scientific">Glonium stellatum</name>
    <dbReference type="NCBI Taxonomy" id="574774"/>
    <lineage>
        <taxon>Eukaryota</taxon>
        <taxon>Fungi</taxon>
        <taxon>Dikarya</taxon>
        <taxon>Ascomycota</taxon>
        <taxon>Pezizomycotina</taxon>
        <taxon>Dothideomycetes</taxon>
        <taxon>Pleosporomycetidae</taxon>
        <taxon>Gloniales</taxon>
        <taxon>Gloniaceae</taxon>
        <taxon>Glonium</taxon>
    </lineage>
</organism>
<dbReference type="InterPro" id="IPR003958">
    <property type="entry name" value="CBFA_NFYB_domain"/>
</dbReference>
<protein>
    <submittedName>
        <fullName evidence="5">Histone-fold-containing protein</fullName>
    </submittedName>
</protein>
<dbReference type="InterPro" id="IPR050568">
    <property type="entry name" value="Transcr_DNA_Rep_Reg"/>
</dbReference>
<dbReference type="CDD" id="cd23645">
    <property type="entry name" value="HFD_Dpb3-like"/>
    <property type="match status" value="1"/>
</dbReference>
<evidence type="ECO:0000313" key="6">
    <source>
        <dbReference type="Proteomes" id="UP000250140"/>
    </source>
</evidence>
<dbReference type="Gene3D" id="1.10.20.10">
    <property type="entry name" value="Histone, subunit A"/>
    <property type="match status" value="1"/>
</dbReference>
<dbReference type="SUPFAM" id="SSF47113">
    <property type="entry name" value="Histone-fold"/>
    <property type="match status" value="1"/>
</dbReference>
<evidence type="ECO:0000256" key="3">
    <source>
        <dbReference type="SAM" id="MobiDB-lite"/>
    </source>
</evidence>
<evidence type="ECO:0000256" key="1">
    <source>
        <dbReference type="ARBA" id="ARBA00004123"/>
    </source>
</evidence>
<dbReference type="PANTHER" id="PTHR10252:SF54">
    <property type="entry name" value="CHROMATIN ACCESSIBILITY COMPLEX PROTEIN 1"/>
    <property type="match status" value="1"/>
</dbReference>
<dbReference type="GO" id="GO:0046982">
    <property type="term" value="F:protein heterodimerization activity"/>
    <property type="evidence" value="ECO:0007669"/>
    <property type="project" value="InterPro"/>
</dbReference>
<dbReference type="AlphaFoldDB" id="A0A8E2JL71"/>
<dbReference type="Proteomes" id="UP000250140">
    <property type="component" value="Unassembled WGS sequence"/>
</dbReference>
<feature type="compositionally biased region" description="Polar residues" evidence="3">
    <location>
        <begin position="197"/>
        <end position="211"/>
    </location>
</feature>
<dbReference type="Pfam" id="PF00808">
    <property type="entry name" value="CBFD_NFYB_HMF"/>
    <property type="match status" value="1"/>
</dbReference>
<keyword evidence="2" id="KW-0539">Nucleus</keyword>
<reference evidence="5 6" key="1">
    <citation type="journal article" date="2016" name="Nat. Commun.">
        <title>Ectomycorrhizal ecology is imprinted in the genome of the dominant symbiotic fungus Cenococcum geophilum.</title>
        <authorList>
            <consortium name="DOE Joint Genome Institute"/>
            <person name="Peter M."/>
            <person name="Kohler A."/>
            <person name="Ohm R.A."/>
            <person name="Kuo A."/>
            <person name="Krutzmann J."/>
            <person name="Morin E."/>
            <person name="Arend M."/>
            <person name="Barry K.W."/>
            <person name="Binder M."/>
            <person name="Choi C."/>
            <person name="Clum A."/>
            <person name="Copeland A."/>
            <person name="Grisel N."/>
            <person name="Haridas S."/>
            <person name="Kipfer T."/>
            <person name="LaButti K."/>
            <person name="Lindquist E."/>
            <person name="Lipzen A."/>
            <person name="Maire R."/>
            <person name="Meier B."/>
            <person name="Mihaltcheva S."/>
            <person name="Molinier V."/>
            <person name="Murat C."/>
            <person name="Poggeler S."/>
            <person name="Quandt C.A."/>
            <person name="Sperisen C."/>
            <person name="Tritt A."/>
            <person name="Tisserant E."/>
            <person name="Crous P.W."/>
            <person name="Henrissat B."/>
            <person name="Nehls U."/>
            <person name="Egli S."/>
            <person name="Spatafora J.W."/>
            <person name="Grigoriev I.V."/>
            <person name="Martin F.M."/>
        </authorList>
    </citation>
    <scope>NUCLEOTIDE SEQUENCE [LARGE SCALE GENOMIC DNA]</scope>
    <source>
        <strain evidence="5 6">CBS 207.34</strain>
    </source>
</reference>
<keyword evidence="6" id="KW-1185">Reference proteome</keyword>
<dbReference type="GO" id="GO:0008623">
    <property type="term" value="C:CHRAC"/>
    <property type="evidence" value="ECO:0007669"/>
    <property type="project" value="TreeGrafter"/>
</dbReference>
<dbReference type="EMBL" id="KV751157">
    <property type="protein sequence ID" value="OCL01304.1"/>
    <property type="molecule type" value="Genomic_DNA"/>
</dbReference>
<feature type="region of interest" description="Disordered" evidence="3">
    <location>
        <begin position="116"/>
        <end position="228"/>
    </location>
</feature>
<evidence type="ECO:0000259" key="4">
    <source>
        <dbReference type="Pfam" id="PF00808"/>
    </source>
</evidence>
<dbReference type="InterPro" id="IPR009072">
    <property type="entry name" value="Histone-fold"/>
</dbReference>
<dbReference type="GO" id="GO:0006261">
    <property type="term" value="P:DNA-templated DNA replication"/>
    <property type="evidence" value="ECO:0007669"/>
    <property type="project" value="TreeGrafter"/>
</dbReference>
<proteinExistence type="predicted"/>
<dbReference type="OrthoDB" id="636685at2759"/>
<accession>A0A8E2JL71</accession>
<sequence length="228" mass="24438">MPYNNTPIAPPQEYVGSVSLPLARVKKIINADEDVGACSNNAAFVIALATEMFIQYFAEQTHTVVKTERKPRRNIQYRDVANAVARIDNLEFLSDVVPKTMPYKKYKEQKAAKAAATSSTSALPNGQTTLAGPSNTNLTNGNGEHPSEHNGHAKPEADDGGERYDEMEVDSSEAGRARDPDDPATIQLEIEMRGPRTNGTAGQGHIQSYASAANGAKAHDNPASSGIS</sequence>
<dbReference type="PANTHER" id="PTHR10252">
    <property type="entry name" value="HISTONE-LIKE TRANSCRIPTION FACTOR CCAAT-RELATED"/>
    <property type="match status" value="1"/>
</dbReference>
<gene>
    <name evidence="5" type="ORF">AOQ84DRAFT_16718</name>
</gene>
<name>A0A8E2JL71_9PEZI</name>
<evidence type="ECO:0000256" key="2">
    <source>
        <dbReference type="ARBA" id="ARBA00023242"/>
    </source>
</evidence>
<feature type="compositionally biased region" description="Basic and acidic residues" evidence="3">
    <location>
        <begin position="145"/>
        <end position="166"/>
    </location>
</feature>
<comment type="subcellular location">
    <subcellularLocation>
        <location evidence="1">Nucleus</location>
    </subcellularLocation>
</comment>